<organism evidence="1 2">
    <name type="scientific">Glaesserella australis</name>
    <dbReference type="NCBI Taxonomy" id="2094024"/>
    <lineage>
        <taxon>Bacteria</taxon>
        <taxon>Pseudomonadati</taxon>
        <taxon>Pseudomonadota</taxon>
        <taxon>Gammaproteobacteria</taxon>
        <taxon>Pasteurellales</taxon>
        <taxon>Pasteurellaceae</taxon>
        <taxon>Glaesserella</taxon>
    </lineage>
</organism>
<name>A0A328C4B9_9PAST</name>
<reference evidence="2" key="1">
    <citation type="submission" date="2018-02" db="EMBL/GenBank/DDBJ databases">
        <title>Glaesserella australis sp. nov., isolated from the lungs of pigs.</title>
        <authorList>
            <person name="Turni C."/>
            <person name="Christensen H."/>
        </authorList>
    </citation>
    <scope>NUCLEOTIDE SEQUENCE [LARGE SCALE GENOMIC DNA]</scope>
    <source>
        <strain evidence="2">HS4635</strain>
    </source>
</reference>
<dbReference type="SUPFAM" id="SSF53474">
    <property type="entry name" value="alpha/beta-Hydrolases"/>
    <property type="match status" value="1"/>
</dbReference>
<sequence>MEKVLFENENIRVIFSENDITDKDKLLIMFSPMNFSMKSIDDFYGKGIVKNNKINAISIMALKSHWYPENYMKDILGLINNISRSFQHIIIYGVSMGGYAAIKYSRRLGATHIIAMMPQWSININDIDDRRYYKEYSSLANELDNMAIKSEDISGDLYVFYDNYHKEDSLQVNKIIDIYHNVFVTHTPFVGHTLGHILIGSEFFLKLCHTVLKKDKNELIHLVRNKVRNHPMKYQGIMRNAFKRHISLLVGVIERLPNDHVIFNNALFVEEIKYLLSKIGDVNRLLRIITKFKQVSFENIYKFIMNRSLTYPVIYTAHENFLCFDLLNKKLVLCEDSEIKSNMFLIPLRFHYDAGILGVFEDNNTFIPLIDIGNKQFSLMSTMDFYSLGNYKMQPFLFYKKISNFFVISNGIFHATATPKKIIDFGKEHIKDWEKFQMKLLPNSGRDIL</sequence>
<dbReference type="EMBL" id="PTPX01000006">
    <property type="protein sequence ID" value="RAL19374.1"/>
    <property type="molecule type" value="Genomic_DNA"/>
</dbReference>
<dbReference type="Proteomes" id="UP000248689">
    <property type="component" value="Unassembled WGS sequence"/>
</dbReference>
<dbReference type="RefSeq" id="WP_111749339.1">
    <property type="nucleotide sequence ID" value="NZ_PTPX01000006.1"/>
</dbReference>
<dbReference type="AlphaFoldDB" id="A0A328C4B9"/>
<evidence type="ECO:0000313" key="1">
    <source>
        <dbReference type="EMBL" id="RAL19374.1"/>
    </source>
</evidence>
<dbReference type="OrthoDB" id="7247356at2"/>
<evidence type="ECO:0000313" key="2">
    <source>
        <dbReference type="Proteomes" id="UP000248689"/>
    </source>
</evidence>
<gene>
    <name evidence="1" type="ORF">C5N92_02700</name>
</gene>
<dbReference type="InterPro" id="IPR029058">
    <property type="entry name" value="AB_hydrolase_fold"/>
</dbReference>
<evidence type="ECO:0008006" key="3">
    <source>
        <dbReference type="Google" id="ProtNLM"/>
    </source>
</evidence>
<accession>A0A328C4B9</accession>
<keyword evidence="2" id="KW-1185">Reference proteome</keyword>
<proteinExistence type="predicted"/>
<comment type="caution">
    <text evidence="1">The sequence shown here is derived from an EMBL/GenBank/DDBJ whole genome shotgun (WGS) entry which is preliminary data.</text>
</comment>
<protein>
    <recommendedName>
        <fullName evidence="3">Alpha/beta hydrolase</fullName>
    </recommendedName>
</protein>